<sequence>MRISLFMLFLLMTISAFSVDYSAYSPFPESGTIITPFNDVIKLSWRVDNLYDKTLIYYLYLSDGEKETSYGPLQESNFSISVIPGKTYFWRVKTKVYDKEYWSDEWNFRIPKTHAVLFGDAGWDYPVDAKLFGNKLLVLSKKISMDGSLHCSTELIELSERYEVLSRSILGSFVPTSFFDNGILGYEESAQGVFPIIRYNDGSTDTVFPEALSSIQVLKSFEDIIICVGREKVKTVAWIKVEEKVSKIELSSLSINDAAVLGKGIVFVGATYKDNLSFPVVVLKDGKVLVWEHQGWLLKVIPGEEERLFYVLGIVPTPTGDNDVVLRKYTVDGVVLWSKTIDDFRDDIVGDLLLSDSRINILEAVYDDEGYNQRIFMYSLEGEPMGIIEYQSANSEKPQKLLKIASGFLSTGYSYKDNYRTQVIVRFFSEP</sequence>
<dbReference type="OrthoDB" id="42726at2"/>
<dbReference type="AlphaFoldDB" id="A0A182C7K3"/>
<dbReference type="RefSeq" id="WP_068346260.1">
    <property type="nucleotide sequence ID" value="NZ_JFHK01000004.1"/>
</dbReference>
<gene>
    <name evidence="2" type="ORF">AT15_07145</name>
</gene>
<dbReference type="STRING" id="1453497.AT15_07145"/>
<evidence type="ECO:0000256" key="1">
    <source>
        <dbReference type="SAM" id="SignalP"/>
    </source>
</evidence>
<dbReference type="PATRIC" id="fig|1453497.3.peg.1423"/>
<protein>
    <recommendedName>
        <fullName evidence="4">Fibronectin type-III domain-containing protein</fullName>
    </recommendedName>
</protein>
<accession>A0A182C7K3</accession>
<dbReference type="EMBL" id="JFHK01000004">
    <property type="protein sequence ID" value="OAA31264.1"/>
    <property type="molecule type" value="Genomic_DNA"/>
</dbReference>
<keyword evidence="1" id="KW-0732">Signal</keyword>
<name>A0A182C7K3_9BACT</name>
<evidence type="ECO:0000313" key="2">
    <source>
        <dbReference type="EMBL" id="OAA31264.1"/>
    </source>
</evidence>
<organism evidence="2 3">
    <name type="scientific">Kosmotoga arenicorallina S304</name>
    <dbReference type="NCBI Taxonomy" id="1453497"/>
    <lineage>
        <taxon>Bacteria</taxon>
        <taxon>Thermotogati</taxon>
        <taxon>Thermotogota</taxon>
        <taxon>Thermotogae</taxon>
        <taxon>Kosmotogales</taxon>
        <taxon>Kosmotogaceae</taxon>
        <taxon>Kosmotoga</taxon>
    </lineage>
</organism>
<feature type="signal peptide" evidence="1">
    <location>
        <begin position="1"/>
        <end position="18"/>
    </location>
</feature>
<feature type="chain" id="PRO_5008116168" description="Fibronectin type-III domain-containing protein" evidence="1">
    <location>
        <begin position="19"/>
        <end position="431"/>
    </location>
</feature>
<keyword evidence="3" id="KW-1185">Reference proteome</keyword>
<evidence type="ECO:0000313" key="3">
    <source>
        <dbReference type="Proteomes" id="UP000077339"/>
    </source>
</evidence>
<proteinExistence type="predicted"/>
<comment type="caution">
    <text evidence="2">The sequence shown here is derived from an EMBL/GenBank/DDBJ whole genome shotgun (WGS) entry which is preliminary data.</text>
</comment>
<dbReference type="Proteomes" id="UP000077339">
    <property type="component" value="Unassembled WGS sequence"/>
</dbReference>
<reference evidence="2 3" key="1">
    <citation type="submission" date="2014-02" db="EMBL/GenBank/DDBJ databases">
        <title>Kosmotoga genome sequencing.</title>
        <authorList>
            <person name="Pollo S.M."/>
            <person name="Charchuk R."/>
            <person name="Nesbo C.L."/>
        </authorList>
    </citation>
    <scope>NUCLEOTIDE SEQUENCE [LARGE SCALE GENOMIC DNA]</scope>
    <source>
        <strain evidence="2 3">S304</strain>
    </source>
</reference>
<evidence type="ECO:0008006" key="4">
    <source>
        <dbReference type="Google" id="ProtNLM"/>
    </source>
</evidence>